<dbReference type="AlphaFoldDB" id="A0A448ZDB6"/>
<dbReference type="Gene3D" id="1.20.58.1030">
    <property type="match status" value="1"/>
</dbReference>
<feature type="region of interest" description="Disordered" evidence="1">
    <location>
        <begin position="12"/>
        <end position="82"/>
    </location>
</feature>
<feature type="compositionally biased region" description="Acidic residues" evidence="1">
    <location>
        <begin position="38"/>
        <end position="52"/>
    </location>
</feature>
<sequence>MADLYNLLDELEENEAFDDDAKRDPRRLTVETAATDGLSDDDDDNDDYEEFDAPTPRVPAALLDRDEDEDESGDPFYPAKPRADAFSKAGLDLHDDLDETHKQEQHGVPNELYEKLHRHWLQERHCPELLGYDEAMVGELRERFEDRQQQADDLVDSQDPVEVLMANLAQQDLDRARFVLSDWLTHRLHKIESHPLHMREKIERMSQNEIDYLAAYGAMVHHHLEQAVTRSIPHAWNQLDDPGMIDQPDYEGYHFWLVREAIVDRDENEHEPGSCLVAKYLDMKENMNGNKVELLV</sequence>
<dbReference type="PANTHER" id="PTHR21206">
    <property type="entry name" value="SLD5 PROTEIN"/>
    <property type="match status" value="1"/>
</dbReference>
<dbReference type="GO" id="GO:0006261">
    <property type="term" value="P:DNA-templated DNA replication"/>
    <property type="evidence" value="ECO:0007669"/>
    <property type="project" value="InterPro"/>
</dbReference>
<dbReference type="GO" id="GO:0000811">
    <property type="term" value="C:GINS complex"/>
    <property type="evidence" value="ECO:0007669"/>
    <property type="project" value="TreeGrafter"/>
</dbReference>
<feature type="compositionally biased region" description="Basic and acidic residues" evidence="1">
    <location>
        <begin position="19"/>
        <end position="29"/>
    </location>
</feature>
<dbReference type="GO" id="GO:0000727">
    <property type="term" value="P:double-strand break repair via break-induced replication"/>
    <property type="evidence" value="ECO:0007669"/>
    <property type="project" value="TreeGrafter"/>
</dbReference>
<protein>
    <recommendedName>
        <fullName evidence="4">DNA replication complex GINS protein SLD5</fullName>
    </recommendedName>
</protein>
<gene>
    <name evidence="2" type="ORF">PSNMU_V1.4_AUG-EV-PASAV3_0068960</name>
</gene>
<dbReference type="PANTHER" id="PTHR21206:SF0">
    <property type="entry name" value="DNA REPLICATION COMPLEX GINS PROTEIN SLD5"/>
    <property type="match status" value="1"/>
</dbReference>
<evidence type="ECO:0008006" key="4">
    <source>
        <dbReference type="Google" id="ProtNLM"/>
    </source>
</evidence>
<keyword evidence="3" id="KW-1185">Reference proteome</keyword>
<dbReference type="EMBL" id="CAACVS010000252">
    <property type="protein sequence ID" value="VEU40026.1"/>
    <property type="molecule type" value="Genomic_DNA"/>
</dbReference>
<dbReference type="InterPro" id="IPR036224">
    <property type="entry name" value="GINS_bundle-like_dom_sf"/>
</dbReference>
<dbReference type="Proteomes" id="UP000291116">
    <property type="component" value="Unassembled WGS sequence"/>
</dbReference>
<evidence type="ECO:0000313" key="3">
    <source>
        <dbReference type="Proteomes" id="UP000291116"/>
    </source>
</evidence>
<dbReference type="InterPro" id="IPR038749">
    <property type="entry name" value="Sld5_GINS_A"/>
</dbReference>
<evidence type="ECO:0000313" key="2">
    <source>
        <dbReference type="EMBL" id="VEU40026.1"/>
    </source>
</evidence>
<proteinExistence type="predicted"/>
<organism evidence="2 3">
    <name type="scientific">Pseudo-nitzschia multistriata</name>
    <dbReference type="NCBI Taxonomy" id="183589"/>
    <lineage>
        <taxon>Eukaryota</taxon>
        <taxon>Sar</taxon>
        <taxon>Stramenopiles</taxon>
        <taxon>Ochrophyta</taxon>
        <taxon>Bacillariophyta</taxon>
        <taxon>Bacillariophyceae</taxon>
        <taxon>Bacillariophycidae</taxon>
        <taxon>Bacillariales</taxon>
        <taxon>Bacillariaceae</taxon>
        <taxon>Pseudo-nitzschia</taxon>
    </lineage>
</organism>
<dbReference type="CDD" id="cd11711">
    <property type="entry name" value="GINS_A_Sld5"/>
    <property type="match status" value="1"/>
</dbReference>
<accession>A0A448ZDB6</accession>
<name>A0A448ZDB6_9STRA</name>
<dbReference type="OrthoDB" id="338231at2759"/>
<dbReference type="InterPro" id="IPR008591">
    <property type="entry name" value="GINS_Sld5"/>
</dbReference>
<evidence type="ECO:0000256" key="1">
    <source>
        <dbReference type="SAM" id="MobiDB-lite"/>
    </source>
</evidence>
<dbReference type="SUPFAM" id="SSF158573">
    <property type="entry name" value="GINS helical bundle-like"/>
    <property type="match status" value="1"/>
</dbReference>
<reference evidence="2 3" key="1">
    <citation type="submission" date="2019-01" db="EMBL/GenBank/DDBJ databases">
        <authorList>
            <person name="Ferrante I. M."/>
        </authorList>
    </citation>
    <scope>NUCLEOTIDE SEQUENCE [LARGE SCALE GENOMIC DNA]</scope>
    <source>
        <strain evidence="2 3">B856</strain>
    </source>
</reference>